<protein>
    <recommendedName>
        <fullName evidence="10">Bidirectional sugar transporter SWEET</fullName>
    </recommendedName>
</protein>
<keyword evidence="12" id="KW-1185">Reference proteome</keyword>
<evidence type="ECO:0000256" key="2">
    <source>
        <dbReference type="ARBA" id="ARBA00007809"/>
    </source>
</evidence>
<evidence type="ECO:0000313" key="11">
    <source>
        <dbReference type="EMBL" id="GFQ02323.1"/>
    </source>
</evidence>
<keyword evidence="9 10" id="KW-0472">Membrane</keyword>
<gene>
    <name evidence="11" type="ORF">PHJA_002376300</name>
</gene>
<keyword evidence="3 10" id="KW-0813">Transport</keyword>
<keyword evidence="4" id="KW-1003">Cell membrane</keyword>
<feature type="transmembrane region" description="Helical" evidence="10">
    <location>
        <begin position="136"/>
        <end position="158"/>
    </location>
</feature>
<evidence type="ECO:0000256" key="10">
    <source>
        <dbReference type="RuleBase" id="RU910715"/>
    </source>
</evidence>
<comment type="subcellular location">
    <subcellularLocation>
        <location evidence="1">Cell membrane</location>
        <topology evidence="1">Multi-pass membrane protein</topology>
    </subcellularLocation>
</comment>
<evidence type="ECO:0000256" key="6">
    <source>
        <dbReference type="ARBA" id="ARBA00022692"/>
    </source>
</evidence>
<comment type="caution">
    <text evidence="10">Lacks conserved residue(s) required for the propagation of feature annotation.</text>
</comment>
<dbReference type="AlphaFoldDB" id="A0A830CVQ7"/>
<feature type="transmembrane region" description="Helical" evidence="10">
    <location>
        <begin position="103"/>
        <end position="124"/>
    </location>
</feature>
<keyword evidence="8 10" id="KW-1133">Transmembrane helix</keyword>
<feature type="transmembrane region" description="Helical" evidence="10">
    <location>
        <begin position="164"/>
        <end position="185"/>
    </location>
</feature>
<dbReference type="PANTHER" id="PTHR10791:SF157">
    <property type="entry name" value="BIDIRECTIONAL SUGAR TRANSPORTER SWEET"/>
    <property type="match status" value="1"/>
</dbReference>
<name>A0A830CVQ7_9LAMI</name>
<dbReference type="Proteomes" id="UP000653305">
    <property type="component" value="Unassembled WGS sequence"/>
</dbReference>
<dbReference type="InterPro" id="IPR004316">
    <property type="entry name" value="SWEET_rpt"/>
</dbReference>
<evidence type="ECO:0000256" key="3">
    <source>
        <dbReference type="ARBA" id="ARBA00022448"/>
    </source>
</evidence>
<dbReference type="Pfam" id="PF03083">
    <property type="entry name" value="MtN3_slv"/>
    <property type="match status" value="2"/>
</dbReference>
<comment type="function">
    <text evidence="10">Mediates both low-affinity uptake and efflux of sugar across the membrane.</text>
</comment>
<keyword evidence="7" id="KW-0677">Repeat</keyword>
<keyword evidence="6 10" id="KW-0812">Transmembrane</keyword>
<evidence type="ECO:0000313" key="12">
    <source>
        <dbReference type="Proteomes" id="UP000653305"/>
    </source>
</evidence>
<dbReference type="GO" id="GO:0005886">
    <property type="term" value="C:plasma membrane"/>
    <property type="evidence" value="ECO:0007669"/>
    <property type="project" value="UniProtKB-SubCell"/>
</dbReference>
<proteinExistence type="inferred from homology"/>
<evidence type="ECO:0000256" key="7">
    <source>
        <dbReference type="ARBA" id="ARBA00022737"/>
    </source>
</evidence>
<evidence type="ECO:0000256" key="4">
    <source>
        <dbReference type="ARBA" id="ARBA00022475"/>
    </source>
</evidence>
<dbReference type="PANTHER" id="PTHR10791">
    <property type="entry name" value="RAG1-ACTIVATING PROTEIN 1"/>
    <property type="match status" value="1"/>
</dbReference>
<feature type="transmembrane region" description="Helical" evidence="10">
    <location>
        <begin position="77"/>
        <end position="97"/>
    </location>
</feature>
<dbReference type="OrthoDB" id="409725at2759"/>
<evidence type="ECO:0000256" key="9">
    <source>
        <dbReference type="ARBA" id="ARBA00023136"/>
    </source>
</evidence>
<feature type="transmembrane region" description="Helical" evidence="10">
    <location>
        <begin position="42"/>
        <end position="65"/>
    </location>
</feature>
<feature type="transmembrane region" description="Helical" evidence="10">
    <location>
        <begin position="18"/>
        <end position="36"/>
    </location>
</feature>
<dbReference type="GO" id="GO:0051119">
    <property type="term" value="F:sugar transmembrane transporter activity"/>
    <property type="evidence" value="ECO:0007669"/>
    <property type="project" value="InterPro"/>
</dbReference>
<accession>A0A830CVQ7</accession>
<dbReference type="InterPro" id="IPR047664">
    <property type="entry name" value="SWEET"/>
</dbReference>
<evidence type="ECO:0000256" key="8">
    <source>
        <dbReference type="ARBA" id="ARBA00022989"/>
    </source>
</evidence>
<comment type="similarity">
    <text evidence="2 10">Belongs to the SWEET sugar transporter family.</text>
</comment>
<dbReference type="Gene3D" id="1.20.1280.290">
    <property type="match status" value="2"/>
</dbReference>
<dbReference type="FunFam" id="1.20.1280.290:FF:000003">
    <property type="entry name" value="Bidirectional sugar transporter SWEET"/>
    <property type="match status" value="1"/>
</dbReference>
<evidence type="ECO:0000256" key="1">
    <source>
        <dbReference type="ARBA" id="ARBA00004651"/>
    </source>
</evidence>
<comment type="caution">
    <text evidence="11">The sequence shown here is derived from an EMBL/GenBank/DDBJ whole genome shotgun (WGS) entry which is preliminary data.</text>
</comment>
<sequence length="253" mass="28708">MPTFYRIIKNKSTGGFQSIPYAVALFSAMLYLYYAFLKDKAIILITINTVGFFMEFTYLTIYMIYATRQSRVFTTKMLLLFNVSSLGIIIATTYFFAKGSLRLKIVGWICAIFSVSVFAAPLSIMRQVIKTKSVEFMPFSLSFFLTICSVVWFFYGFLISDYYIAAPNILGFTFGIVQMGLYAVYKNKKQNQASAEAKVHDIVVELKSLDHNHDNISEINPSNKHELEIEIVVLDCDEQVPAGIVVVQSKELP</sequence>
<reference evidence="11" key="1">
    <citation type="submission" date="2020-07" db="EMBL/GenBank/DDBJ databases">
        <title>Ethylene signaling mediates host invasion by parasitic plants.</title>
        <authorList>
            <person name="Yoshida S."/>
        </authorList>
    </citation>
    <scope>NUCLEOTIDE SEQUENCE</scope>
    <source>
        <strain evidence="11">Okayama</strain>
    </source>
</reference>
<keyword evidence="5 10" id="KW-0762">Sugar transport</keyword>
<evidence type="ECO:0000256" key="5">
    <source>
        <dbReference type="ARBA" id="ARBA00022597"/>
    </source>
</evidence>
<dbReference type="EMBL" id="BMAC01000741">
    <property type="protein sequence ID" value="GFQ02323.1"/>
    <property type="molecule type" value="Genomic_DNA"/>
</dbReference>
<organism evidence="11 12">
    <name type="scientific">Phtheirospermum japonicum</name>
    <dbReference type="NCBI Taxonomy" id="374723"/>
    <lineage>
        <taxon>Eukaryota</taxon>
        <taxon>Viridiplantae</taxon>
        <taxon>Streptophyta</taxon>
        <taxon>Embryophyta</taxon>
        <taxon>Tracheophyta</taxon>
        <taxon>Spermatophyta</taxon>
        <taxon>Magnoliopsida</taxon>
        <taxon>eudicotyledons</taxon>
        <taxon>Gunneridae</taxon>
        <taxon>Pentapetalae</taxon>
        <taxon>asterids</taxon>
        <taxon>lamiids</taxon>
        <taxon>Lamiales</taxon>
        <taxon>Orobanchaceae</taxon>
        <taxon>Orobanchaceae incertae sedis</taxon>
        <taxon>Phtheirospermum</taxon>
    </lineage>
</organism>